<evidence type="ECO:0000313" key="4">
    <source>
        <dbReference type="Proteomes" id="UP000663855"/>
    </source>
</evidence>
<comment type="caution">
    <text evidence="2">The sequence shown here is derived from an EMBL/GenBank/DDBJ whole genome shotgun (WGS) entry which is preliminary data.</text>
</comment>
<dbReference type="Proteomes" id="UP000681967">
    <property type="component" value="Unassembled WGS sequence"/>
</dbReference>
<dbReference type="EMBL" id="CAJNOV010008539">
    <property type="protein sequence ID" value="CAF1326125.1"/>
    <property type="molecule type" value="Genomic_DNA"/>
</dbReference>
<dbReference type="Proteomes" id="UP000663855">
    <property type="component" value="Unassembled WGS sequence"/>
</dbReference>
<protein>
    <submittedName>
        <fullName evidence="2">Uncharacterized protein</fullName>
    </submittedName>
</protein>
<gene>
    <name evidence="3" type="ORF">BYL167_LOCUS12071</name>
    <name evidence="2" type="ORF">CJN711_LOCUS18185</name>
</gene>
<evidence type="ECO:0000313" key="2">
    <source>
        <dbReference type="EMBL" id="CAF1326125.1"/>
    </source>
</evidence>
<name>A0A815FJ57_9BILA</name>
<dbReference type="AlphaFoldDB" id="A0A815FJ57"/>
<keyword evidence="1" id="KW-1133">Transmembrane helix</keyword>
<organism evidence="2 4">
    <name type="scientific">Rotaria magnacalcarata</name>
    <dbReference type="NCBI Taxonomy" id="392030"/>
    <lineage>
        <taxon>Eukaryota</taxon>
        <taxon>Metazoa</taxon>
        <taxon>Spiralia</taxon>
        <taxon>Gnathifera</taxon>
        <taxon>Rotifera</taxon>
        <taxon>Eurotatoria</taxon>
        <taxon>Bdelloidea</taxon>
        <taxon>Philodinida</taxon>
        <taxon>Philodinidae</taxon>
        <taxon>Rotaria</taxon>
    </lineage>
</organism>
<dbReference type="EMBL" id="CAJOBH010003911">
    <property type="protein sequence ID" value="CAF3970883.1"/>
    <property type="molecule type" value="Genomic_DNA"/>
</dbReference>
<evidence type="ECO:0000256" key="1">
    <source>
        <dbReference type="SAM" id="Phobius"/>
    </source>
</evidence>
<keyword evidence="1" id="KW-0812">Transmembrane</keyword>
<evidence type="ECO:0000313" key="3">
    <source>
        <dbReference type="EMBL" id="CAF3970883.1"/>
    </source>
</evidence>
<reference evidence="2" key="1">
    <citation type="submission" date="2021-02" db="EMBL/GenBank/DDBJ databases">
        <authorList>
            <person name="Nowell W R."/>
        </authorList>
    </citation>
    <scope>NUCLEOTIDE SEQUENCE</scope>
</reference>
<sequence length="170" mass="20172">MINDYRGSDSIKRQSHRRTLLCCSTICLFSFLILFLLLTQVFHYRYVHLDNNLNKSIPLNIMKFHSSLIQCGQSVVEKENMYQFIGQLTDTMKNLVTKQKNKNLFHVNEQLDIILMKQEIIVWLEYILAQCFQARQFSIIEQNKPTIIRQIISTLRKEFLYIAGFFIKEA</sequence>
<accession>A0A815FJ57</accession>
<feature type="transmembrane region" description="Helical" evidence="1">
    <location>
        <begin position="20"/>
        <end position="42"/>
    </location>
</feature>
<proteinExistence type="predicted"/>
<keyword evidence="1" id="KW-0472">Membrane</keyword>